<dbReference type="AlphaFoldDB" id="A0A100XCA6"/>
<organism evidence="2 3">
    <name type="scientific">Mycolicibacterium thermoresistibile</name>
    <name type="common">Mycobacterium thermoresistibile</name>
    <dbReference type="NCBI Taxonomy" id="1797"/>
    <lineage>
        <taxon>Bacteria</taxon>
        <taxon>Bacillati</taxon>
        <taxon>Actinomycetota</taxon>
        <taxon>Actinomycetes</taxon>
        <taxon>Mycobacteriales</taxon>
        <taxon>Mycobacteriaceae</taxon>
        <taxon>Mycolicibacterium</taxon>
    </lineage>
</organism>
<proteinExistence type="predicted"/>
<evidence type="ECO:0000256" key="1">
    <source>
        <dbReference type="SAM" id="Phobius"/>
    </source>
</evidence>
<keyword evidence="1" id="KW-1133">Transmembrane helix</keyword>
<comment type="caution">
    <text evidence="2">The sequence shown here is derived from an EMBL/GenBank/DDBJ whole genome shotgun (WGS) entry which is preliminary data.</text>
</comment>
<name>A0A100XCA6_MYCTH</name>
<dbReference type="RefSeq" id="WP_085975147.1">
    <property type="nucleotide sequence ID" value="NZ_BCTB01000004.1"/>
</dbReference>
<accession>A0A100XCA6</accession>
<dbReference type="STRING" id="1797.RMCT_0926"/>
<sequence>MIILGVILAILGWIFGLNWLWVLGIVLAVVGVVFWLLGRAGRPVAGRRAWY</sequence>
<dbReference type="Proteomes" id="UP000069654">
    <property type="component" value="Unassembled WGS sequence"/>
</dbReference>
<dbReference type="EMBL" id="BCTB01000004">
    <property type="protein sequence ID" value="GAT13955.1"/>
    <property type="molecule type" value="Genomic_DNA"/>
</dbReference>
<reference evidence="2 3" key="1">
    <citation type="journal article" date="2016" name="Genome Announc.">
        <title>Draft Genome Sequences of Five Rapidly Growing Mycobacterium Species, M. thermoresistibile, M. fortuitum subsp. acetamidolyticum, M. canariasense, M. brisbanense, and M. novocastrense.</title>
        <authorList>
            <person name="Katahira K."/>
            <person name="Ogura Y."/>
            <person name="Gotoh Y."/>
            <person name="Hayashi T."/>
        </authorList>
    </citation>
    <scope>NUCLEOTIDE SEQUENCE [LARGE SCALE GENOMIC DNA]</scope>
    <source>
        <strain evidence="2 3">JCM6362</strain>
    </source>
</reference>
<protein>
    <submittedName>
        <fullName evidence="2">Uncharacterized protein</fullName>
    </submittedName>
</protein>
<evidence type="ECO:0000313" key="2">
    <source>
        <dbReference type="EMBL" id="GAT13955.1"/>
    </source>
</evidence>
<feature type="transmembrane region" description="Helical" evidence="1">
    <location>
        <begin position="6"/>
        <end position="38"/>
    </location>
</feature>
<reference evidence="3" key="2">
    <citation type="submission" date="2016-02" db="EMBL/GenBank/DDBJ databases">
        <title>Draft genome sequence of five rapidly growing Mycobacterium species.</title>
        <authorList>
            <person name="Katahira K."/>
            <person name="Gotou Y."/>
            <person name="Iida K."/>
            <person name="Ogura Y."/>
            <person name="Hayashi T."/>
        </authorList>
    </citation>
    <scope>NUCLEOTIDE SEQUENCE [LARGE SCALE GENOMIC DNA]</scope>
    <source>
        <strain evidence="3">JCM6362</strain>
    </source>
</reference>
<keyword evidence="1" id="KW-0812">Transmembrane</keyword>
<evidence type="ECO:0000313" key="3">
    <source>
        <dbReference type="Proteomes" id="UP000069654"/>
    </source>
</evidence>
<gene>
    <name evidence="2" type="ORF">RMCT_0926</name>
</gene>
<keyword evidence="1" id="KW-0472">Membrane</keyword>